<dbReference type="AlphaFoldDB" id="A0AAJ0X7S7"/>
<reference evidence="1" key="1">
    <citation type="submission" date="2017-08" db="EMBL/GenBank/DDBJ databases">
        <authorList>
            <person name="Imhoff J.F."/>
            <person name="Rahn T."/>
            <person name="Kuenzel S."/>
            <person name="Neulinger S.C."/>
        </authorList>
    </citation>
    <scope>NUCLEOTIDE SEQUENCE</scope>
    <source>
        <strain evidence="1">DSM 11080</strain>
    </source>
</reference>
<dbReference type="Proteomes" id="UP001296776">
    <property type="component" value="Unassembled WGS sequence"/>
</dbReference>
<name>A0AAJ0X7S7_9GAMM</name>
<gene>
    <name evidence="1" type="ORF">CKO40_02160</name>
</gene>
<sequence>MTDERLRQWHRLFGIALTQLFQGAPWRVELEYELALQRQLLDVVIIEAPEPGSPPPLPPDLPDGLEALRAHNLLTYKSQHEALDAWALDELVGHYINYRKLTLDAKGARLPADAFGLYAVATRDPKALAAQHRLEPAGAPGLYDLAWGSQVVRLIVLNTIEQTPRNAP</sequence>
<reference evidence="1" key="2">
    <citation type="journal article" date="2020" name="Microorganisms">
        <title>Osmotic Adaptation and Compatible Solute Biosynthesis of Phototrophic Bacteria as Revealed from Genome Analyses.</title>
        <authorList>
            <person name="Imhoff J.F."/>
            <person name="Rahn T."/>
            <person name="Kunzel S."/>
            <person name="Keller A."/>
            <person name="Neulinger S.C."/>
        </authorList>
    </citation>
    <scope>NUCLEOTIDE SEQUENCE</scope>
    <source>
        <strain evidence="1">DSM 11080</strain>
    </source>
</reference>
<accession>A0AAJ0X7S7</accession>
<proteinExistence type="predicted"/>
<keyword evidence="2" id="KW-1185">Reference proteome</keyword>
<protein>
    <submittedName>
        <fullName evidence="1">Uncharacterized protein</fullName>
    </submittedName>
</protein>
<dbReference type="RefSeq" id="WP_242476723.1">
    <property type="nucleotide sequence ID" value="NZ_NRSJ01000002.1"/>
</dbReference>
<dbReference type="EMBL" id="NRSJ01000002">
    <property type="protein sequence ID" value="MBK1703384.1"/>
    <property type="molecule type" value="Genomic_DNA"/>
</dbReference>
<comment type="caution">
    <text evidence="1">The sequence shown here is derived from an EMBL/GenBank/DDBJ whole genome shotgun (WGS) entry which is preliminary data.</text>
</comment>
<evidence type="ECO:0000313" key="2">
    <source>
        <dbReference type="Proteomes" id="UP001296776"/>
    </source>
</evidence>
<organism evidence="1 2">
    <name type="scientific">Halochromatium glycolicum</name>
    <dbReference type="NCBI Taxonomy" id="85075"/>
    <lineage>
        <taxon>Bacteria</taxon>
        <taxon>Pseudomonadati</taxon>
        <taxon>Pseudomonadota</taxon>
        <taxon>Gammaproteobacteria</taxon>
        <taxon>Chromatiales</taxon>
        <taxon>Chromatiaceae</taxon>
        <taxon>Halochromatium</taxon>
    </lineage>
</organism>
<evidence type="ECO:0000313" key="1">
    <source>
        <dbReference type="EMBL" id="MBK1703384.1"/>
    </source>
</evidence>